<dbReference type="InterPro" id="IPR046714">
    <property type="entry name" value="DUF6787"/>
</dbReference>
<evidence type="ECO:0000259" key="2">
    <source>
        <dbReference type="Pfam" id="PF20584"/>
    </source>
</evidence>
<keyword evidence="1" id="KW-0472">Membrane</keyword>
<feature type="transmembrane region" description="Helical" evidence="1">
    <location>
        <begin position="65"/>
        <end position="94"/>
    </location>
</feature>
<keyword evidence="1" id="KW-1133">Transmembrane helix</keyword>
<reference evidence="3 4" key="1">
    <citation type="submission" date="2014-04" db="EMBL/GenBank/DDBJ databases">
        <title>Characterization and application of a salt tolerant electro-active bacterium.</title>
        <authorList>
            <person name="Yang L."/>
            <person name="Wei S."/>
            <person name="Tay Q.X.M."/>
        </authorList>
    </citation>
    <scope>NUCLEOTIDE SEQUENCE [LARGE SCALE GENOMIC DNA]</scope>
    <source>
        <strain evidence="3 4">LY1</strain>
    </source>
</reference>
<sequence length="113" mass="13460">MNKEKIHQKKSYLLKLQTKWGLQNIWQVFLVLLVFACTGMTVMFIKNPLFEALGIDMSTGGFWKNTLYFLFVLPLYQVILLFYGFLFGQFAFFWEKEKRLAKLIRKGFSKNRT</sequence>
<proteinExistence type="predicted"/>
<dbReference type="RefSeq" id="WP_035074746.1">
    <property type="nucleotide sequence ID" value="NZ_JMIH01000022.1"/>
</dbReference>
<dbReference type="AlphaFoldDB" id="A0A074KZX2"/>
<keyword evidence="4" id="KW-1185">Reference proteome</keyword>
<dbReference type="STRING" id="1048983.EL17_12320"/>
<comment type="caution">
    <text evidence="3">The sequence shown here is derived from an EMBL/GenBank/DDBJ whole genome shotgun (WGS) entry which is preliminary data.</text>
</comment>
<dbReference type="OrthoDB" id="1151370at2"/>
<feature type="domain" description="DUF6787" evidence="2">
    <location>
        <begin position="30"/>
        <end position="107"/>
    </location>
</feature>
<evidence type="ECO:0000313" key="4">
    <source>
        <dbReference type="Proteomes" id="UP000027821"/>
    </source>
</evidence>
<accession>A0A074KZX2</accession>
<dbReference type="Pfam" id="PF20584">
    <property type="entry name" value="DUF6787"/>
    <property type="match status" value="1"/>
</dbReference>
<feature type="transmembrane region" description="Helical" evidence="1">
    <location>
        <begin position="21"/>
        <end position="45"/>
    </location>
</feature>
<name>A0A074KZX2_9BACT</name>
<keyword evidence="1" id="KW-0812">Transmembrane</keyword>
<evidence type="ECO:0000313" key="3">
    <source>
        <dbReference type="EMBL" id="KEO73138.1"/>
    </source>
</evidence>
<dbReference type="Proteomes" id="UP000027821">
    <property type="component" value="Unassembled WGS sequence"/>
</dbReference>
<dbReference type="EMBL" id="JMIH01000022">
    <property type="protein sequence ID" value="KEO73138.1"/>
    <property type="molecule type" value="Genomic_DNA"/>
</dbReference>
<protein>
    <recommendedName>
        <fullName evidence="2">DUF6787 domain-containing protein</fullName>
    </recommendedName>
</protein>
<organism evidence="3 4">
    <name type="scientific">Anditalea andensis</name>
    <dbReference type="NCBI Taxonomy" id="1048983"/>
    <lineage>
        <taxon>Bacteria</taxon>
        <taxon>Pseudomonadati</taxon>
        <taxon>Bacteroidota</taxon>
        <taxon>Cytophagia</taxon>
        <taxon>Cytophagales</taxon>
        <taxon>Cytophagaceae</taxon>
        <taxon>Anditalea</taxon>
    </lineage>
</organism>
<gene>
    <name evidence="3" type="ORF">EL17_12320</name>
</gene>
<evidence type="ECO:0000256" key="1">
    <source>
        <dbReference type="SAM" id="Phobius"/>
    </source>
</evidence>
<dbReference type="eggNOG" id="ENOG5032SBZ">
    <property type="taxonomic scope" value="Bacteria"/>
</dbReference>